<reference evidence="1 2" key="1">
    <citation type="submission" date="2007-08" db="EMBL/GenBank/DDBJ databases">
        <title>Draft genome sequence of Clostridium leptum (DSM 753).</title>
        <authorList>
            <person name="Sudarsanam P."/>
            <person name="Ley R."/>
            <person name="Guruge J."/>
            <person name="Turnbaugh P.J."/>
            <person name="Mahowald M."/>
            <person name="Liep D."/>
            <person name="Gordon J."/>
        </authorList>
    </citation>
    <scope>NUCLEOTIDE SEQUENCE [LARGE SCALE GENOMIC DNA]</scope>
    <source>
        <strain evidence="1 2">DSM 753</strain>
    </source>
</reference>
<evidence type="ECO:0000313" key="1">
    <source>
        <dbReference type="EMBL" id="EDO61082.1"/>
    </source>
</evidence>
<organism evidence="1 2">
    <name type="scientific">[Clostridium] leptum DSM 753</name>
    <dbReference type="NCBI Taxonomy" id="428125"/>
    <lineage>
        <taxon>Bacteria</taxon>
        <taxon>Bacillati</taxon>
        <taxon>Bacillota</taxon>
        <taxon>Clostridia</taxon>
        <taxon>Eubacteriales</taxon>
        <taxon>Oscillospiraceae</taxon>
        <taxon>Oscillospiraceae incertae sedis</taxon>
    </lineage>
</organism>
<dbReference type="EMBL" id="ABCB02000019">
    <property type="protein sequence ID" value="EDO61082.1"/>
    <property type="molecule type" value="Genomic_DNA"/>
</dbReference>
<sequence length="45" mass="4994">MKIGACIILCRMREKGYKEKNKKKSPLIGEKGQVSPCMEVGIGIK</sequence>
<dbReference type="Proteomes" id="UP000003490">
    <property type="component" value="Unassembled WGS sequence"/>
</dbReference>
<evidence type="ECO:0000313" key="2">
    <source>
        <dbReference type="Proteomes" id="UP000003490"/>
    </source>
</evidence>
<dbReference type="AlphaFoldDB" id="A7VVT2"/>
<accession>A7VVT2</accession>
<name>A7VVT2_9FIRM</name>
<reference evidence="1 2" key="2">
    <citation type="submission" date="2007-08" db="EMBL/GenBank/DDBJ databases">
        <authorList>
            <person name="Fulton L."/>
            <person name="Clifton S."/>
            <person name="Fulton B."/>
            <person name="Xu J."/>
            <person name="Minx P."/>
            <person name="Pepin K.H."/>
            <person name="Johnson M."/>
            <person name="Thiruvilangam P."/>
            <person name="Bhonagiri V."/>
            <person name="Nash W.E."/>
            <person name="Wang C."/>
            <person name="Mardis E.R."/>
            <person name="Wilson R.K."/>
        </authorList>
    </citation>
    <scope>NUCLEOTIDE SEQUENCE [LARGE SCALE GENOMIC DNA]</scope>
    <source>
        <strain evidence="1 2">DSM 753</strain>
    </source>
</reference>
<dbReference type="HOGENOM" id="CLU_3198120_0_0_9"/>
<comment type="caution">
    <text evidence="1">The sequence shown here is derived from an EMBL/GenBank/DDBJ whole genome shotgun (WGS) entry which is preliminary data.</text>
</comment>
<protein>
    <submittedName>
        <fullName evidence="1">Uncharacterized protein</fullName>
    </submittedName>
</protein>
<gene>
    <name evidence="1" type="ORF">CLOLEP_02695</name>
</gene>
<proteinExistence type="predicted"/>